<dbReference type="KEGG" id="nnv:QNH39_23090"/>
<name>A0AA95SFT6_9BACI</name>
<dbReference type="RefSeq" id="WP_066091960.1">
    <property type="nucleotide sequence ID" value="NZ_CP126114.1"/>
</dbReference>
<dbReference type="Proteomes" id="UP001178288">
    <property type="component" value="Chromosome"/>
</dbReference>
<dbReference type="EMBL" id="CP126114">
    <property type="protein sequence ID" value="WHY85466.1"/>
    <property type="molecule type" value="Genomic_DNA"/>
</dbReference>
<sequence length="593" mass="67049">MFKLTVYKKVNMSRNFFLLILIFLLVLVGGKIIMAHEKINTYKEAIKLYNAGNLRAAEKKFRAAKLNVVVTDHNQDINLKLSILSPIREVIEDLDEKAAGFYEKQDLDKLVDMYNRWQESRKKWVSGTAIQKKMYEEMVAFTKLDQDMLGYFSEIKQTNLAKLQNYSPKSSAEEEEVFNSLNQVPAEYYGGDTKKTKEIQTAFHNYYAAIMSKLTAANAPVVDITVEGERQFGMLAKFSIDVRWITDTLDRHLVNALSSALAKKDYSTFAEQANTVKRLSASMGTAKVFPFIGKSKTDLLADAKKLVAGNKFADAISIYEALRPLENTDQLLTNANLAWDKYEPIRVLQRLNPGKEFPHFVNAKNKWGADSVIAAISKDGGIYLGKLKGEEAMVVTEGSLQGSPMISKLTFQSNLSKADNPVIYIEAKSSERKHRYIAYEVRTNSMEKILDVEADNLTVESKYSLLADNPTGSGAGQLAYYELSSDGDYQFTKIKVDYVDISVQDIAQYYGKKVRFTAYTTVNQSGGALVTLSETYNYSTERWDKTYLLLKGQSTLMIYRDYTVIGTFTSYTNITDDYGEQIRVPVFQIEKVE</sequence>
<organism evidence="1 2">
    <name type="scientific">Neobacillus novalis</name>
    <dbReference type="NCBI Taxonomy" id="220687"/>
    <lineage>
        <taxon>Bacteria</taxon>
        <taxon>Bacillati</taxon>
        <taxon>Bacillota</taxon>
        <taxon>Bacilli</taxon>
        <taxon>Bacillales</taxon>
        <taxon>Bacillaceae</taxon>
        <taxon>Neobacillus</taxon>
    </lineage>
</organism>
<accession>A0AA95SFT6</accession>
<keyword evidence="2" id="KW-1185">Reference proteome</keyword>
<protein>
    <submittedName>
        <fullName evidence="1">Uncharacterized protein</fullName>
    </submittedName>
</protein>
<evidence type="ECO:0000313" key="2">
    <source>
        <dbReference type="Proteomes" id="UP001178288"/>
    </source>
</evidence>
<reference evidence="1" key="1">
    <citation type="submission" date="2023-05" db="EMBL/GenBank/DDBJ databases">
        <title>Comparative genomics of Bacillaceae isolates and their secondary metabolite potential.</title>
        <authorList>
            <person name="Song L."/>
            <person name="Nielsen L.J."/>
            <person name="Mohite O."/>
            <person name="Xu X."/>
            <person name="Weber T."/>
            <person name="Kovacs A.T."/>
        </authorList>
    </citation>
    <scope>NUCLEOTIDE SEQUENCE</scope>
    <source>
        <strain evidence="1">XLM17</strain>
    </source>
</reference>
<dbReference type="AlphaFoldDB" id="A0AA95SFT6"/>
<gene>
    <name evidence="1" type="ORF">QNH39_23090</name>
</gene>
<proteinExistence type="predicted"/>
<evidence type="ECO:0000313" key="1">
    <source>
        <dbReference type="EMBL" id="WHY85466.1"/>
    </source>
</evidence>